<name>A0A553H3Q5_9PSED</name>
<dbReference type="RefSeq" id="WP_143487024.1">
    <property type="nucleotide sequence ID" value="NZ_VJOY01000002.1"/>
</dbReference>
<dbReference type="EMBL" id="VJOY01000002">
    <property type="protein sequence ID" value="TRX76396.1"/>
    <property type="molecule type" value="Genomic_DNA"/>
</dbReference>
<accession>A0A553H3Q5</accession>
<proteinExistence type="predicted"/>
<comment type="caution">
    <text evidence="1">The sequence shown here is derived from an EMBL/GenBank/DDBJ whole genome shotgun (WGS) entry which is preliminary data.</text>
</comment>
<keyword evidence="2" id="KW-1185">Reference proteome</keyword>
<protein>
    <submittedName>
        <fullName evidence="1">LuxR family transcriptional regulator</fullName>
    </submittedName>
</protein>
<dbReference type="OrthoDB" id="8689481at2"/>
<dbReference type="Proteomes" id="UP000315235">
    <property type="component" value="Unassembled WGS sequence"/>
</dbReference>
<dbReference type="AlphaFoldDB" id="A0A553H3Q5"/>
<sequence length="325" mass="36671">MVDMKNTPSVAVWENCSPSVSEAIRQFEQRWHPYSISSRRYPIIRLIEELIDPVVTEYMATLPARYSAYVSGAGSGVSFSAITKLVGLDAMVRVQRQLLRQFIKTEDRQDARDQRFVATLESLIELVWDCACKRPKNSAPAKGVNLNGQRKNGFCDLCGELTEFADFTATVADGGINDIELEEHKKLELSHQYCTGHRPKRLDGEWNPAYRQAKRSQEQFNLELARLSRQCAKRAKPQAASGCPLVDDYFHIYMLSQTIQPADQAALRNQARFMVGSKLSDRKKQMLVLQHYGLSQSAIGRRLGIGRQAISKALASIPEALHLKR</sequence>
<gene>
    <name evidence="1" type="ORF">FM069_04185</name>
</gene>
<evidence type="ECO:0000313" key="1">
    <source>
        <dbReference type="EMBL" id="TRX76396.1"/>
    </source>
</evidence>
<reference evidence="1 2" key="1">
    <citation type="submission" date="2019-07" db="EMBL/GenBank/DDBJ databases">
        <title>Pseudomonas mangiferae sp. nov., isolated from bark of mango tree in Thailand.</title>
        <authorList>
            <person name="Srisuk N."/>
            <person name="Anurat P."/>
        </authorList>
    </citation>
    <scope>NUCLEOTIDE SEQUENCE [LARGE SCALE GENOMIC DNA]</scope>
    <source>
        <strain evidence="1 2">DMKU_BBB3-04</strain>
    </source>
</reference>
<evidence type="ECO:0000313" key="2">
    <source>
        <dbReference type="Proteomes" id="UP000315235"/>
    </source>
</evidence>
<organism evidence="1 2">
    <name type="scientific">Pseudomonas mangiferae</name>
    <dbReference type="NCBI Taxonomy" id="2593654"/>
    <lineage>
        <taxon>Bacteria</taxon>
        <taxon>Pseudomonadati</taxon>
        <taxon>Pseudomonadota</taxon>
        <taxon>Gammaproteobacteria</taxon>
        <taxon>Pseudomonadales</taxon>
        <taxon>Pseudomonadaceae</taxon>
        <taxon>Pseudomonas</taxon>
    </lineage>
</organism>